<dbReference type="Proteomes" id="UP001209878">
    <property type="component" value="Unassembled WGS sequence"/>
</dbReference>
<accession>A0AAD9KKL6</accession>
<reference evidence="1" key="1">
    <citation type="journal article" date="2023" name="Mol. Biol. Evol.">
        <title>Third-Generation Sequencing Reveals the Adaptive Role of the Epigenome in Three Deep-Sea Polychaetes.</title>
        <authorList>
            <person name="Perez M."/>
            <person name="Aroh O."/>
            <person name="Sun Y."/>
            <person name="Lan Y."/>
            <person name="Juniper S.K."/>
            <person name="Young C.R."/>
            <person name="Angers B."/>
            <person name="Qian P.Y."/>
        </authorList>
    </citation>
    <scope>NUCLEOTIDE SEQUENCE</scope>
    <source>
        <strain evidence="1">R07B-5</strain>
    </source>
</reference>
<dbReference type="SUPFAM" id="SSF50729">
    <property type="entry name" value="PH domain-like"/>
    <property type="match status" value="1"/>
</dbReference>
<sequence>MAGDSGDVLCNHVICCGYTITKTAKNCCEWTAQDWSTDDEPIARHFRAALSSTEAVDEFIYCFQQGVQRAQENQLYETMPEIVPISLGQTSSDGTTEL</sequence>
<proteinExistence type="predicted"/>
<comment type="caution">
    <text evidence="1">The sequence shown here is derived from an EMBL/GenBank/DDBJ whole genome shotgun (WGS) entry which is preliminary data.</text>
</comment>
<dbReference type="EMBL" id="JAODUO010000919">
    <property type="protein sequence ID" value="KAK2172910.1"/>
    <property type="molecule type" value="Genomic_DNA"/>
</dbReference>
<evidence type="ECO:0000313" key="2">
    <source>
        <dbReference type="Proteomes" id="UP001209878"/>
    </source>
</evidence>
<name>A0AAD9KKL6_RIDPI</name>
<protein>
    <submittedName>
        <fullName evidence="1">Uncharacterized protein</fullName>
    </submittedName>
</protein>
<dbReference type="Gene3D" id="2.30.29.30">
    <property type="entry name" value="Pleckstrin-homology domain (PH domain)/Phosphotyrosine-binding domain (PTB)"/>
    <property type="match status" value="1"/>
</dbReference>
<gene>
    <name evidence="1" type="ORF">NP493_920g00027</name>
</gene>
<dbReference type="AlphaFoldDB" id="A0AAD9KKL6"/>
<evidence type="ECO:0000313" key="1">
    <source>
        <dbReference type="EMBL" id="KAK2172910.1"/>
    </source>
</evidence>
<keyword evidence="2" id="KW-1185">Reference proteome</keyword>
<dbReference type="InterPro" id="IPR011993">
    <property type="entry name" value="PH-like_dom_sf"/>
</dbReference>
<organism evidence="1 2">
    <name type="scientific">Ridgeia piscesae</name>
    <name type="common">Tubeworm</name>
    <dbReference type="NCBI Taxonomy" id="27915"/>
    <lineage>
        <taxon>Eukaryota</taxon>
        <taxon>Metazoa</taxon>
        <taxon>Spiralia</taxon>
        <taxon>Lophotrochozoa</taxon>
        <taxon>Annelida</taxon>
        <taxon>Polychaeta</taxon>
        <taxon>Sedentaria</taxon>
        <taxon>Canalipalpata</taxon>
        <taxon>Sabellida</taxon>
        <taxon>Siboglinidae</taxon>
        <taxon>Ridgeia</taxon>
    </lineage>
</organism>